<dbReference type="EMBL" id="OP056329">
    <property type="protein sequence ID" value="UXP70924.1"/>
    <property type="molecule type" value="Genomic_DNA"/>
</dbReference>
<proteinExistence type="predicted"/>
<gene>
    <name evidence="3" type="ORF">tmp_000003</name>
</gene>
<dbReference type="AlphaFoldDB" id="A0A977T6V0"/>
<evidence type="ECO:0000256" key="2">
    <source>
        <dbReference type="SAM" id="SignalP"/>
    </source>
</evidence>
<feature type="region of interest" description="Disordered" evidence="1">
    <location>
        <begin position="24"/>
        <end position="45"/>
    </location>
</feature>
<sequence>MLGGKWVIICAVVSFMYSVPALSGTHESQGISGPRGGRFHHRRHHNQQQTQVIAIGIPVSGGNGSTGLGAILNPYINSYLGCTPYMPTSNYSGFPNYSFGYWSPSNGGYGVNYTQPGIYKSYQYGPYGYGYGYPSSIYGPYSLGSYPSYTSGYSTGYPSYGVMGYPSYTMGYPSYPQTGLINGIGGGTGSGCILLCPTQAGF</sequence>
<keyword evidence="2" id="KW-0732">Signal</keyword>
<protein>
    <submittedName>
        <fullName evidence="3">Uncharacterized protein</fullName>
    </submittedName>
</protein>
<reference evidence="3" key="1">
    <citation type="journal article" date="2022" name="bioRxiv">
        <title>Energy transfer in ubiquitous rhodopsin pumps with xanthophyll antennas.</title>
        <authorList>
            <person name="Chazan A."/>
            <person name="Das I."/>
            <person name="Fujiwara T."/>
            <person name="Murakoshi S."/>
            <person name="Shihoya W."/>
            <person name="Rozenberg A."/>
            <person name="Molina-Marquez A."/>
            <person name="Larom S."/>
            <person name="Pushkarev A."/>
            <person name="Malakar P."/>
            <person name="Ruhman S."/>
            <person name="Hasegawa M."/>
            <person name="Tsukamoto Y."/>
            <person name="Ishizuka T."/>
            <person name="Konno M."/>
            <person name="Nagata T."/>
            <person name="Inoue K."/>
            <person name="Mizuno Y."/>
            <person name="Katayama K."/>
            <person name="Abe-Yoshizumi R."/>
            <person name="Kandori H."/>
            <person name="Leon R.M."/>
            <person name="Yoshizawa S."/>
            <person name="Sheves M."/>
            <person name="Nureki O."/>
            <person name="Beja O."/>
        </authorList>
    </citation>
    <scope>NUCLEOTIDE SEQUENCE</scope>
</reference>
<name>A0A977T6V0_9BACT</name>
<evidence type="ECO:0000256" key="1">
    <source>
        <dbReference type="SAM" id="MobiDB-lite"/>
    </source>
</evidence>
<accession>A0A977T6V0</accession>
<feature type="chain" id="PRO_5037953795" evidence="2">
    <location>
        <begin position="24"/>
        <end position="202"/>
    </location>
</feature>
<organism evidence="3">
    <name type="scientific">uncultured Bdellovibrionales bacterium</name>
    <dbReference type="NCBI Taxonomy" id="395355"/>
    <lineage>
        <taxon>Bacteria</taxon>
        <taxon>Pseudomonadati</taxon>
        <taxon>Bdellovibrionota</taxon>
        <taxon>Bdellovibrionia</taxon>
        <taxon>Bdellovibrionales</taxon>
        <taxon>environmental samples</taxon>
    </lineage>
</organism>
<evidence type="ECO:0000313" key="3">
    <source>
        <dbReference type="EMBL" id="UXP70924.1"/>
    </source>
</evidence>
<feature type="signal peptide" evidence="2">
    <location>
        <begin position="1"/>
        <end position="23"/>
    </location>
</feature>